<dbReference type="Gene3D" id="3.30.160.250">
    <property type="match status" value="1"/>
</dbReference>
<reference evidence="1 2" key="1">
    <citation type="journal article" date="2015" name="Nature">
        <title>rRNA introns, odd ribosomes, and small enigmatic genomes across a large radiation of phyla.</title>
        <authorList>
            <person name="Brown C.T."/>
            <person name="Hug L.A."/>
            <person name="Thomas B.C."/>
            <person name="Sharon I."/>
            <person name="Castelle C.J."/>
            <person name="Singh A."/>
            <person name="Wilkins M.J."/>
            <person name="Williams K.H."/>
            <person name="Banfield J.F."/>
        </authorList>
    </citation>
    <scope>NUCLEOTIDE SEQUENCE [LARGE SCALE GENOMIC DNA]</scope>
</reference>
<organism evidence="1 2">
    <name type="scientific">Candidatus Daviesbacteria bacterium GW2011_GWA2_42_7</name>
    <dbReference type="NCBI Taxonomy" id="1618425"/>
    <lineage>
        <taxon>Bacteria</taxon>
        <taxon>Candidatus Daviesiibacteriota</taxon>
    </lineage>
</organism>
<sequence length="100" mass="11317">MDKINYKFALPVSIIKEDKSFIAYSSALDLSTVGDTFEEAQERFSEAVQVFFEEITEKGTLDDALAELGWRKHNKELIPPVVVSNKTQQFSISNLPVKYA</sequence>
<dbReference type="InterPro" id="IPR035069">
    <property type="entry name" value="TTHA1013/TTHA0281-like"/>
</dbReference>
<evidence type="ECO:0000313" key="1">
    <source>
        <dbReference type="EMBL" id="KKS69008.1"/>
    </source>
</evidence>
<dbReference type="EMBL" id="LCEJ01000067">
    <property type="protein sequence ID" value="KKS69008.1"/>
    <property type="molecule type" value="Genomic_DNA"/>
</dbReference>
<dbReference type="SUPFAM" id="SSF143100">
    <property type="entry name" value="TTHA1013/TTHA0281-like"/>
    <property type="match status" value="1"/>
</dbReference>
<gene>
    <name evidence="1" type="ORF">UV41_C0067G0005</name>
</gene>
<evidence type="ECO:0000313" key="2">
    <source>
        <dbReference type="Proteomes" id="UP000034785"/>
    </source>
</evidence>
<dbReference type="AlphaFoldDB" id="A0A0G1E342"/>
<dbReference type="Proteomes" id="UP000034785">
    <property type="component" value="Unassembled WGS sequence"/>
</dbReference>
<comment type="caution">
    <text evidence="1">The sequence shown here is derived from an EMBL/GenBank/DDBJ whole genome shotgun (WGS) entry which is preliminary data.</text>
</comment>
<name>A0A0G1E342_9BACT</name>
<accession>A0A0G1E342</accession>
<protein>
    <recommendedName>
        <fullName evidence="3">HicB-like antitoxin of toxin-antitoxin system domain-containing protein</fullName>
    </recommendedName>
</protein>
<proteinExistence type="predicted"/>
<evidence type="ECO:0008006" key="3">
    <source>
        <dbReference type="Google" id="ProtNLM"/>
    </source>
</evidence>